<dbReference type="RefSeq" id="WP_094843609.1">
    <property type="nucleotide sequence ID" value="NZ_NEVS01000004.1"/>
</dbReference>
<dbReference type="NCBIfam" id="TIGR01646">
    <property type="entry name" value="vgr_GE"/>
    <property type="match status" value="1"/>
</dbReference>
<dbReference type="Proteomes" id="UP000215767">
    <property type="component" value="Unassembled WGS sequence"/>
</dbReference>
<sequence>MAADSQGERRLRISGAALPDDTLLHTVRGRERLGRPFKFNILFSCGSDVPSADTLLGSAITLTLAGPHGDRPFHGIVAQFSLVELGGLTEGTSLGRTKYRAIVRPHLWRLTRSSHCRFFYDKTVLDIAKHLLDEQNVAYRDACVGAYPKLDNCTQYRETDFNFLHRLLQREGIYYYFEHKDGTDTLVFVDDPQQHGAIPHYETIPFNAVRQGDGSDPAGESIYGWKNPRRVVPGRSQTNAFDFLNVARSTSQGLTGNATSEKGGNKAYVIQEPALWYDDDSDAVRYAWARLDAHLPRASRVMGRATAMGMCPGAWFTLTGHGCAEQNGKYLVTDVRYRMSDGYHPMRPLGGDGSSPHDDTARGRRRRRLFDCRFRAIPRDSRYRGRCWAAVPVVGPQTAIVIAPDGDDFATDTHGRIKVQFHWEQFNPPSTSQAMQRCWVRVAQPWAGDRWGAMFLPRKGQEVLVDFLNGDPDKPIVVGGLYNGKSKPPYVLPDAAAVSTILTQGTGAGNAGKRNELRFNDEKLQILLYTDGNQDNYTEHDSLTYVGHDSHTFVEGHQLIEAQYQDVTVGASQLTRARDVSLNASLSVVHEAGEKYVIKSEMVHIKADATMVLEASAMLSLKVGGSFVSIGPDGVHISGPMVYLNSGGAAGSGPGGSTKMPDHPKKADDGKSVKRN</sequence>
<dbReference type="AlphaFoldDB" id="A0A261UK12"/>
<evidence type="ECO:0000259" key="3">
    <source>
        <dbReference type="Pfam" id="PF04717"/>
    </source>
</evidence>
<name>A0A261UK12_9BORD</name>
<accession>A0A261UK12</accession>
<dbReference type="InterPro" id="IPR017847">
    <property type="entry name" value="T6SS_RhsGE_Vgr_subset"/>
</dbReference>
<dbReference type="Pfam" id="PF04717">
    <property type="entry name" value="Phage_base_V"/>
    <property type="match status" value="1"/>
</dbReference>
<feature type="domain" description="Gp5/Type VI secretion system Vgr protein OB-fold" evidence="3">
    <location>
        <begin position="411"/>
        <end position="482"/>
    </location>
</feature>
<evidence type="ECO:0000313" key="5">
    <source>
        <dbReference type="Proteomes" id="UP000215767"/>
    </source>
</evidence>
<dbReference type="SUPFAM" id="SSF69349">
    <property type="entry name" value="Phage fibre proteins"/>
    <property type="match status" value="1"/>
</dbReference>
<feature type="compositionally biased region" description="Basic and acidic residues" evidence="2">
    <location>
        <begin position="660"/>
        <end position="676"/>
    </location>
</feature>
<dbReference type="SUPFAM" id="SSF69255">
    <property type="entry name" value="gp5 N-terminal domain-like"/>
    <property type="match status" value="1"/>
</dbReference>
<gene>
    <name evidence="4" type="ORF">CAL28_23765</name>
</gene>
<dbReference type="OrthoDB" id="1907165at2"/>
<keyword evidence="5" id="KW-1185">Reference proteome</keyword>
<comment type="caution">
    <text evidence="4">The sequence shown here is derived from an EMBL/GenBank/DDBJ whole genome shotgun (WGS) entry which is preliminary data.</text>
</comment>
<organism evidence="4 5">
    <name type="scientific">Bordetella genomosp. 11</name>
    <dbReference type="NCBI Taxonomy" id="1416808"/>
    <lineage>
        <taxon>Bacteria</taxon>
        <taxon>Pseudomonadati</taxon>
        <taxon>Pseudomonadota</taxon>
        <taxon>Betaproteobacteria</taxon>
        <taxon>Burkholderiales</taxon>
        <taxon>Alcaligenaceae</taxon>
        <taxon>Bordetella</taxon>
    </lineage>
</organism>
<proteinExistence type="inferred from homology"/>
<dbReference type="InterPro" id="IPR037026">
    <property type="entry name" value="Vgr_OB-fold_dom_sf"/>
</dbReference>
<dbReference type="NCBIfam" id="TIGR03361">
    <property type="entry name" value="VI_Rhs_Vgr"/>
    <property type="match status" value="1"/>
</dbReference>
<dbReference type="EMBL" id="NEVS01000004">
    <property type="protein sequence ID" value="OZI62228.1"/>
    <property type="molecule type" value="Genomic_DNA"/>
</dbReference>
<evidence type="ECO:0000256" key="2">
    <source>
        <dbReference type="SAM" id="MobiDB-lite"/>
    </source>
</evidence>
<dbReference type="Gene3D" id="4.10.220.110">
    <property type="match status" value="1"/>
</dbReference>
<protein>
    <recommendedName>
        <fullName evidence="3">Gp5/Type VI secretion system Vgr protein OB-fold domain-containing protein</fullName>
    </recommendedName>
</protein>
<feature type="region of interest" description="Disordered" evidence="2">
    <location>
        <begin position="648"/>
        <end position="676"/>
    </location>
</feature>
<evidence type="ECO:0000313" key="4">
    <source>
        <dbReference type="EMBL" id="OZI62228.1"/>
    </source>
</evidence>
<evidence type="ECO:0000256" key="1">
    <source>
        <dbReference type="ARBA" id="ARBA00005558"/>
    </source>
</evidence>
<dbReference type="Pfam" id="PF05954">
    <property type="entry name" value="Phage_GPD"/>
    <property type="match status" value="1"/>
</dbReference>
<dbReference type="Gene3D" id="2.40.50.230">
    <property type="entry name" value="Gp5 N-terminal domain"/>
    <property type="match status" value="1"/>
</dbReference>
<dbReference type="Gene3D" id="2.30.110.50">
    <property type="match status" value="1"/>
</dbReference>
<dbReference type="Gene3D" id="3.55.50.10">
    <property type="entry name" value="Baseplate protein-like domains"/>
    <property type="match status" value="1"/>
</dbReference>
<dbReference type="InterPro" id="IPR006531">
    <property type="entry name" value="Gp5/Vgr_OB"/>
</dbReference>
<dbReference type="InterPro" id="IPR006533">
    <property type="entry name" value="T6SS_Vgr_RhsGE"/>
</dbReference>
<comment type="similarity">
    <text evidence="1">Belongs to the VgrG protein family.</text>
</comment>
<dbReference type="SUPFAM" id="SSF69279">
    <property type="entry name" value="Phage tail proteins"/>
    <property type="match status" value="2"/>
</dbReference>
<reference evidence="5" key="1">
    <citation type="submission" date="2017-05" db="EMBL/GenBank/DDBJ databases">
        <title>Complete and WGS of Bordetella genogroups.</title>
        <authorList>
            <person name="Spilker T."/>
            <person name="Lipuma J."/>
        </authorList>
    </citation>
    <scope>NUCLEOTIDE SEQUENCE [LARGE SCALE GENOMIC DNA]</scope>
    <source>
        <strain evidence="5">AU8856</strain>
    </source>
</reference>